<accession>A0ABS0GNC2</accession>
<name>A0ABS0GNC2_9ACTN</name>
<organism evidence="1 2">
    <name type="scientific">Plantactinospora alkalitolerans</name>
    <dbReference type="NCBI Taxonomy" id="2789879"/>
    <lineage>
        <taxon>Bacteria</taxon>
        <taxon>Bacillati</taxon>
        <taxon>Actinomycetota</taxon>
        <taxon>Actinomycetes</taxon>
        <taxon>Micromonosporales</taxon>
        <taxon>Micromonosporaceae</taxon>
        <taxon>Plantactinospora</taxon>
    </lineage>
</organism>
<keyword evidence="2" id="KW-1185">Reference proteome</keyword>
<evidence type="ECO:0000313" key="1">
    <source>
        <dbReference type="EMBL" id="MBF9127686.1"/>
    </source>
</evidence>
<reference evidence="1 2" key="1">
    <citation type="submission" date="2020-11" db="EMBL/GenBank/DDBJ databases">
        <title>A novel isolate from a Black sea contaminated sediment with potential to produce alkanes: Plantactinospora alkalitolerans sp. nov.</title>
        <authorList>
            <person name="Carro L."/>
            <person name="Veyisoglu A."/>
            <person name="Guven K."/>
            <person name="Schumann P."/>
            <person name="Klenk H.-P."/>
            <person name="Sahin N."/>
        </authorList>
    </citation>
    <scope>NUCLEOTIDE SEQUENCE [LARGE SCALE GENOMIC DNA]</scope>
    <source>
        <strain evidence="1 2">S1510</strain>
    </source>
</reference>
<protein>
    <submittedName>
        <fullName evidence="1">Uncharacterized protein</fullName>
    </submittedName>
</protein>
<evidence type="ECO:0000313" key="2">
    <source>
        <dbReference type="Proteomes" id="UP000638560"/>
    </source>
</evidence>
<dbReference type="Proteomes" id="UP000638560">
    <property type="component" value="Unassembled WGS sequence"/>
</dbReference>
<dbReference type="EMBL" id="JADPUN010000036">
    <property type="protein sequence ID" value="MBF9127686.1"/>
    <property type="molecule type" value="Genomic_DNA"/>
</dbReference>
<dbReference type="RefSeq" id="WP_196199363.1">
    <property type="nucleotide sequence ID" value="NZ_JADPUN010000036.1"/>
</dbReference>
<proteinExistence type="predicted"/>
<sequence length="695" mass="74505">MSDPTTGRSLVTTCPSCDGLTFTLGVCACVGYGSRVLVTDEPAPREPYQECRVCHGVGRVANACGRCGQRGQRRAQRVLTVVNVDTGAVASVSVEPGTVSPRPAPDGGWHLPLKPLIDELAATVGAATWSDAYGQSGTESAVWLPREWSPELPDDERLALETRAIAGDSGESWQVYRGRSVAPLPVAPEHRLGQLCALADRLCLDLVLEARRLNGDDLLWDIRFDVPGAAVPASRRGTTYSLVEALGTVTVPSAISGIAARGIAAPARYLVPSVESATGPTKPVWELDELERRVLADCTDLRTGERLPGASVIWRNGRWWHTTLRIAGRTERLVERETGQLVRRFTEVLRRGWEPPDPDWLGEPIGRTPCPSCDPERGLRPCFCTVGAPAVDPDCIRCGGTGLRAGGMACHTCLDSHRIYQGLIVTITDLDHQVVHLNWRAADATPAPLVATQPGGKPVVQLPDRFRLATHASTLGVRPEDLTEADGGWPVDQDLRQGYVTLHATDVEPLTQHLAHAGRGRPGARLIVLAAPPEVPPLPQVIRLALGLGLTIDVSVCDNRHHADDPLRVQGISWHVEITLGAPVWTAGEIAPTDRPTLAGAVAYALDYLESVLAEAVPDDPAQPVAVPQTPASDAIADPEPLLLRLAAHHAEQWVTVHFWSTGCRVDLREQGNLRHLATAADLTGALAALGLADT</sequence>
<gene>
    <name evidence="1" type="ORF">I0C86_01550</name>
</gene>
<comment type="caution">
    <text evidence="1">The sequence shown here is derived from an EMBL/GenBank/DDBJ whole genome shotgun (WGS) entry which is preliminary data.</text>
</comment>